<evidence type="ECO:0000313" key="4">
    <source>
        <dbReference type="Proteomes" id="UP000593567"/>
    </source>
</evidence>
<proteinExistence type="predicted"/>
<feature type="transmembrane region" description="Helical" evidence="2">
    <location>
        <begin position="452"/>
        <end position="474"/>
    </location>
</feature>
<dbReference type="OrthoDB" id="6116397at2759"/>
<feature type="transmembrane region" description="Helical" evidence="2">
    <location>
        <begin position="231"/>
        <end position="252"/>
    </location>
</feature>
<name>A0A7J7JIA8_BUGNE</name>
<gene>
    <name evidence="3" type="ORF">EB796_015637</name>
</gene>
<feature type="transmembrane region" description="Helical" evidence="2">
    <location>
        <begin position="354"/>
        <end position="372"/>
    </location>
</feature>
<comment type="caution">
    <text evidence="3">The sequence shown here is derived from an EMBL/GenBank/DDBJ whole genome shotgun (WGS) entry which is preliminary data.</text>
</comment>
<feature type="transmembrane region" description="Helical" evidence="2">
    <location>
        <begin position="314"/>
        <end position="334"/>
    </location>
</feature>
<accession>A0A7J7JIA8</accession>
<evidence type="ECO:0000313" key="3">
    <source>
        <dbReference type="EMBL" id="KAF6026059.1"/>
    </source>
</evidence>
<evidence type="ECO:0000256" key="2">
    <source>
        <dbReference type="SAM" id="Phobius"/>
    </source>
</evidence>
<dbReference type="EMBL" id="VXIV02002359">
    <property type="protein sequence ID" value="KAF6026059.1"/>
    <property type="molecule type" value="Genomic_DNA"/>
</dbReference>
<reference evidence="3" key="1">
    <citation type="submission" date="2020-06" db="EMBL/GenBank/DDBJ databases">
        <title>Draft genome of Bugula neritina, a colonial animal packing powerful symbionts and potential medicines.</title>
        <authorList>
            <person name="Rayko M."/>
        </authorList>
    </citation>
    <scope>NUCLEOTIDE SEQUENCE [LARGE SCALE GENOMIC DNA]</scope>
    <source>
        <strain evidence="3">Kwan_BN1</strain>
    </source>
</reference>
<keyword evidence="2" id="KW-0812">Transmembrane</keyword>
<keyword evidence="2" id="KW-0472">Membrane</keyword>
<keyword evidence="4" id="KW-1185">Reference proteome</keyword>
<organism evidence="3 4">
    <name type="scientific">Bugula neritina</name>
    <name type="common">Brown bryozoan</name>
    <name type="synonym">Sertularia neritina</name>
    <dbReference type="NCBI Taxonomy" id="10212"/>
    <lineage>
        <taxon>Eukaryota</taxon>
        <taxon>Metazoa</taxon>
        <taxon>Spiralia</taxon>
        <taxon>Lophotrochozoa</taxon>
        <taxon>Bryozoa</taxon>
        <taxon>Gymnolaemata</taxon>
        <taxon>Cheilostomatida</taxon>
        <taxon>Flustrina</taxon>
        <taxon>Buguloidea</taxon>
        <taxon>Bugulidae</taxon>
        <taxon>Bugula</taxon>
    </lineage>
</organism>
<evidence type="ECO:0000256" key="1">
    <source>
        <dbReference type="SAM" id="MobiDB-lite"/>
    </source>
</evidence>
<keyword evidence="2" id="KW-1133">Transmembrane helix</keyword>
<feature type="region of interest" description="Disordered" evidence="1">
    <location>
        <begin position="20"/>
        <end position="55"/>
    </location>
</feature>
<protein>
    <submittedName>
        <fullName evidence="3">Uncharacterized protein</fullName>
    </submittedName>
</protein>
<dbReference type="Proteomes" id="UP000593567">
    <property type="component" value="Unassembled WGS sequence"/>
</dbReference>
<dbReference type="AlphaFoldDB" id="A0A7J7JIA8"/>
<sequence>MSANKENIFRSRFHSRGLLNKSRLNTSANSSYTASTPKSEGLQPAPQQQHNEYDNHNPCQMLQEVAPSQPDLQTNSDLCSRVDSTTILKVNSESSQQEFVQSKTKEIIGTPSVSLRKYLLDKDKTPSYCNREGSPVLRRQVSSVKFEKIKSAVRTQLESSHLGTSFNLSVDRDSPGLTRLRQTPGKPLKEKRQILVNKHNETRCNADALNIGGGVSLWPQMDDMRLSKPEAIKLALVSLFLVFSSCLSFSYIHGNSLLTLQTYREKLSNFSLSHPIEVFQDGHLLNTSRHWHTDFDMLVIETTFLVSSNDVKSCYMFCVGCGLYVSGVGILLYYLADNVMSSSKLSPNRIKKWICLLAVVGCWTINVARLFFEAFMIEKSVVSLIQSLTVTQKEVITKYIKTGKCPTSLFQQVASYWSSKYLSSQSDGVINILGIVKFNTLLYYMQYYCVPILTALLSPIVKLVFSLLHVYGIIEHTGYTD</sequence>
<feature type="compositionally biased region" description="Low complexity" evidence="1">
    <location>
        <begin position="25"/>
        <end position="36"/>
    </location>
</feature>